<dbReference type="EMBL" id="JBEPFB010000024">
    <property type="protein sequence ID" value="MER7378495.1"/>
    <property type="molecule type" value="Genomic_DNA"/>
</dbReference>
<organism evidence="1 2">
    <name type="scientific">Streptomyces lanatus</name>
    <dbReference type="NCBI Taxonomy" id="66900"/>
    <lineage>
        <taxon>Bacteria</taxon>
        <taxon>Bacillati</taxon>
        <taxon>Actinomycetota</taxon>
        <taxon>Actinomycetes</taxon>
        <taxon>Kitasatosporales</taxon>
        <taxon>Streptomycetaceae</taxon>
        <taxon>Streptomyces</taxon>
    </lineage>
</organism>
<evidence type="ECO:0000313" key="2">
    <source>
        <dbReference type="Proteomes" id="UP001486207"/>
    </source>
</evidence>
<accession>A0ABV1Y478</accession>
<gene>
    <name evidence="1" type="ORF">ABT384_38400</name>
</gene>
<keyword evidence="2" id="KW-1185">Reference proteome</keyword>
<proteinExistence type="predicted"/>
<comment type="caution">
    <text evidence="1">The sequence shown here is derived from an EMBL/GenBank/DDBJ whole genome shotgun (WGS) entry which is preliminary data.</text>
</comment>
<protein>
    <submittedName>
        <fullName evidence="1">Uncharacterized protein</fullName>
    </submittedName>
</protein>
<dbReference type="Proteomes" id="UP001486207">
    <property type="component" value="Unassembled WGS sequence"/>
</dbReference>
<dbReference type="RefSeq" id="WP_190075211.1">
    <property type="nucleotide sequence ID" value="NZ_BNBM01000023.1"/>
</dbReference>
<reference evidence="1 2" key="1">
    <citation type="submission" date="2024-06" db="EMBL/GenBank/DDBJ databases">
        <title>The Natural Products Discovery Center: Release of the First 8490 Sequenced Strains for Exploring Actinobacteria Biosynthetic Diversity.</title>
        <authorList>
            <person name="Kalkreuter E."/>
            <person name="Kautsar S.A."/>
            <person name="Yang D."/>
            <person name="Bader C.D."/>
            <person name="Teijaro C.N."/>
            <person name="Fluegel L."/>
            <person name="Davis C.M."/>
            <person name="Simpson J.R."/>
            <person name="Lauterbach L."/>
            <person name="Steele A.D."/>
            <person name="Gui C."/>
            <person name="Meng S."/>
            <person name="Li G."/>
            <person name="Viehrig K."/>
            <person name="Ye F."/>
            <person name="Su P."/>
            <person name="Kiefer A.F."/>
            <person name="Nichols A."/>
            <person name="Cepeda A.J."/>
            <person name="Yan W."/>
            <person name="Fan B."/>
            <person name="Jiang Y."/>
            <person name="Adhikari A."/>
            <person name="Zheng C.-J."/>
            <person name="Schuster L."/>
            <person name="Cowan T.M."/>
            <person name="Smanski M.J."/>
            <person name="Chevrette M.G."/>
            <person name="De Carvalho L.P.S."/>
            <person name="Shen B."/>
        </authorList>
    </citation>
    <scope>NUCLEOTIDE SEQUENCE [LARGE SCALE GENOMIC DNA]</scope>
    <source>
        <strain evidence="1 2">NPDC000155</strain>
    </source>
</reference>
<evidence type="ECO:0000313" key="1">
    <source>
        <dbReference type="EMBL" id="MER7378495.1"/>
    </source>
</evidence>
<name>A0ABV1Y478_9ACTN</name>
<sequence>MMWAPSSELLRALLQEPDRSGRYSYLLDHRPEVLRQLDEGLSNVTHGDLDDLTGLARVPVQCARQGAWEGALSLAGNVLNSAMEHHRIEWYRQEFRAQIRDLRGHTGPGATLRRVDTAIPLPERSVGIFDLRAHLVLRSIKNVFADTRNGVTTQDTFNRHLAAHHASYDSYREEFTLPALLAMHTLLRVLNEAKEEADQDDEEQRAGDRQR</sequence>